<dbReference type="EMBL" id="PFJV01000013">
    <property type="protein sequence ID" value="PIX92666.1"/>
    <property type="molecule type" value="Genomic_DNA"/>
</dbReference>
<reference evidence="3" key="1">
    <citation type="submission" date="2017-09" db="EMBL/GenBank/DDBJ databases">
        <title>Depth-based differentiation of microbial function through sediment-hosted aquifers and enrichment of novel symbionts in the deep terrestrial subsurface.</title>
        <authorList>
            <person name="Probst A.J."/>
            <person name="Ladd B."/>
            <person name="Jarett J.K."/>
            <person name="Geller-Mcgrath D.E."/>
            <person name="Sieber C.M.K."/>
            <person name="Emerson J.B."/>
            <person name="Anantharaman K."/>
            <person name="Thomas B.C."/>
            <person name="Malmstrom R."/>
            <person name="Stieglmeier M."/>
            <person name="Klingl A."/>
            <person name="Woyke T."/>
            <person name="Ryan C.M."/>
            <person name="Banfield J.F."/>
        </authorList>
    </citation>
    <scope>NUCLEOTIDE SEQUENCE [LARGE SCALE GENOMIC DNA]</scope>
</reference>
<gene>
    <name evidence="2" type="ORF">COZ26_00645</name>
</gene>
<feature type="region of interest" description="Disordered" evidence="1">
    <location>
        <begin position="208"/>
        <end position="240"/>
    </location>
</feature>
<comment type="caution">
    <text evidence="2">The sequence shown here is derived from an EMBL/GenBank/DDBJ whole genome shotgun (WGS) entry which is preliminary data.</text>
</comment>
<accession>A0A2M7MHU5</accession>
<feature type="region of interest" description="Disordered" evidence="1">
    <location>
        <begin position="1"/>
        <end position="26"/>
    </location>
</feature>
<evidence type="ECO:0000256" key="1">
    <source>
        <dbReference type="SAM" id="MobiDB-lite"/>
    </source>
</evidence>
<proteinExistence type="predicted"/>
<name>A0A2M7MHU5_9BACT</name>
<sequence>MFSREGMPSITKKEPVEGYDPTTKRRFGASEDIYNKEYDYVADRAERKNVPTIQLVSEGTEVAVNPEDQKILDAIAKHNVDTAEETSMQQIQRVINEIGNIKEDGGSGTQSKFKGADDKFHDAYHMIPDLRQAVETMAKSITAEGVEDYQEHELTAFLKALNNLPEKAVDDLCLQCDTLLAPLAKLGDKLGDEGKTLVEQVSRKLKDRYDKTWGKQEHSSSSHSHRKSKGWSGPKSHPLR</sequence>
<dbReference type="Proteomes" id="UP000230658">
    <property type="component" value="Unassembled WGS sequence"/>
</dbReference>
<evidence type="ECO:0000313" key="3">
    <source>
        <dbReference type="Proteomes" id="UP000230658"/>
    </source>
</evidence>
<protein>
    <submittedName>
        <fullName evidence="2">Uncharacterized protein</fullName>
    </submittedName>
</protein>
<dbReference type="AlphaFoldDB" id="A0A2M7MHU5"/>
<evidence type="ECO:0000313" key="2">
    <source>
        <dbReference type="EMBL" id="PIX92666.1"/>
    </source>
</evidence>
<feature type="compositionally biased region" description="Basic and acidic residues" evidence="1">
    <location>
        <begin position="208"/>
        <end position="220"/>
    </location>
</feature>
<organism evidence="2 3">
    <name type="scientific">Candidatus Kuenenbacteria bacterium CG_4_10_14_3_um_filter_39_14</name>
    <dbReference type="NCBI Taxonomy" id="1974614"/>
    <lineage>
        <taxon>Bacteria</taxon>
        <taxon>Candidatus Kueneniibacteriota</taxon>
    </lineage>
</organism>